<keyword evidence="1" id="KW-0732">Signal</keyword>
<evidence type="ECO:0000313" key="2">
    <source>
        <dbReference type="EMBL" id="PGH16165.1"/>
    </source>
</evidence>
<evidence type="ECO:0008006" key="4">
    <source>
        <dbReference type="Google" id="ProtNLM"/>
    </source>
</evidence>
<dbReference type="AlphaFoldDB" id="A0A2B7Y4P8"/>
<name>A0A2B7Y4P8_9EURO</name>
<gene>
    <name evidence="2" type="ORF">AJ79_01932</name>
</gene>
<dbReference type="Proteomes" id="UP000223968">
    <property type="component" value="Unassembled WGS sequence"/>
</dbReference>
<protein>
    <recommendedName>
        <fullName evidence="4">AA1-like domain-containing protein</fullName>
    </recommendedName>
</protein>
<evidence type="ECO:0000256" key="1">
    <source>
        <dbReference type="SAM" id="SignalP"/>
    </source>
</evidence>
<keyword evidence="3" id="KW-1185">Reference proteome</keyword>
<dbReference type="EMBL" id="PDNB01000019">
    <property type="protein sequence ID" value="PGH16165.1"/>
    <property type="molecule type" value="Genomic_DNA"/>
</dbReference>
<dbReference type="OrthoDB" id="4416590at2759"/>
<reference evidence="2 3" key="1">
    <citation type="submission" date="2017-10" db="EMBL/GenBank/DDBJ databases">
        <title>Comparative genomics in systemic dimorphic fungi from Ajellomycetaceae.</title>
        <authorList>
            <person name="Munoz J.F."/>
            <person name="Mcewen J.G."/>
            <person name="Clay O.K."/>
            <person name="Cuomo C.A."/>
        </authorList>
    </citation>
    <scope>NUCLEOTIDE SEQUENCE [LARGE SCALE GENOMIC DNA]</scope>
    <source>
        <strain evidence="2 3">UAMH5409</strain>
    </source>
</reference>
<feature type="chain" id="PRO_5012857894" description="AA1-like domain-containing protein" evidence="1">
    <location>
        <begin position="18"/>
        <end position="145"/>
    </location>
</feature>
<proteinExistence type="predicted"/>
<accession>A0A2B7Y4P8</accession>
<feature type="signal peptide" evidence="1">
    <location>
        <begin position="1"/>
        <end position="17"/>
    </location>
</feature>
<comment type="caution">
    <text evidence="2">The sequence shown here is derived from an EMBL/GenBank/DDBJ whole genome shotgun (WGS) entry which is preliminary data.</text>
</comment>
<sequence>MKYSIYALLLAATSAIAAPSPAKRDGGFRLINLRARRSLDHTMSFTLIDTTTVSKIPWDCNLIWPQNSAPDQNAACGPNGDYLVQFPDGFTDIGHFTMAIERTGASPIGGRAYLDENDGKWECLETPEGLVKKDCRYEGIYEIGL</sequence>
<organism evidence="2 3">
    <name type="scientific">Helicocarpus griseus UAMH5409</name>
    <dbReference type="NCBI Taxonomy" id="1447875"/>
    <lineage>
        <taxon>Eukaryota</taxon>
        <taxon>Fungi</taxon>
        <taxon>Dikarya</taxon>
        <taxon>Ascomycota</taxon>
        <taxon>Pezizomycotina</taxon>
        <taxon>Eurotiomycetes</taxon>
        <taxon>Eurotiomycetidae</taxon>
        <taxon>Onygenales</taxon>
        <taxon>Ajellomycetaceae</taxon>
        <taxon>Helicocarpus</taxon>
    </lineage>
</organism>
<evidence type="ECO:0000313" key="3">
    <source>
        <dbReference type="Proteomes" id="UP000223968"/>
    </source>
</evidence>